<dbReference type="FunFam" id="3.40.50.1100:FF:000049">
    <property type="entry name" value="Cysteine synthase, putative"/>
    <property type="match status" value="1"/>
</dbReference>
<comment type="cofactor">
    <cofactor evidence="1">
        <name>pyridoxal 5'-phosphate</name>
        <dbReference type="ChEBI" id="CHEBI:597326"/>
    </cofactor>
</comment>
<dbReference type="PANTHER" id="PTHR10314">
    <property type="entry name" value="CYSTATHIONINE BETA-SYNTHASE"/>
    <property type="match status" value="1"/>
</dbReference>
<evidence type="ECO:0000313" key="10">
    <source>
        <dbReference type="EMBL" id="KAI5078058.1"/>
    </source>
</evidence>
<dbReference type="GO" id="GO:0006535">
    <property type="term" value="P:cysteine biosynthetic process from serine"/>
    <property type="evidence" value="ECO:0007669"/>
    <property type="project" value="InterPro"/>
</dbReference>
<dbReference type="PROSITE" id="PS00901">
    <property type="entry name" value="CYS_SYNTHASE"/>
    <property type="match status" value="1"/>
</dbReference>
<evidence type="ECO:0000256" key="5">
    <source>
        <dbReference type="ARBA" id="ARBA00022679"/>
    </source>
</evidence>
<protein>
    <recommendedName>
        <fullName evidence="3">cysteine synthase</fullName>
        <ecNumber evidence="3">2.5.1.47</ecNumber>
    </recommendedName>
</protein>
<dbReference type="Pfam" id="PF00291">
    <property type="entry name" value="PALP"/>
    <property type="match status" value="1"/>
</dbReference>
<evidence type="ECO:0000313" key="11">
    <source>
        <dbReference type="Proteomes" id="UP000886520"/>
    </source>
</evidence>
<comment type="catalytic activity">
    <reaction evidence="8">
        <text>O-acetyl-L-serine + hydrogen sulfide = L-cysteine + acetate</text>
        <dbReference type="Rhea" id="RHEA:14829"/>
        <dbReference type="ChEBI" id="CHEBI:29919"/>
        <dbReference type="ChEBI" id="CHEBI:30089"/>
        <dbReference type="ChEBI" id="CHEBI:35235"/>
        <dbReference type="ChEBI" id="CHEBI:58340"/>
        <dbReference type="EC" id="2.5.1.47"/>
    </reaction>
</comment>
<comment type="caution">
    <text evidence="10">The sequence shown here is derived from an EMBL/GenBank/DDBJ whole genome shotgun (WGS) entry which is preliminary data.</text>
</comment>
<dbReference type="InterPro" id="IPR001216">
    <property type="entry name" value="P-phosphate_BS"/>
</dbReference>
<dbReference type="EMBL" id="JABFUD020000007">
    <property type="protein sequence ID" value="KAI5078058.1"/>
    <property type="molecule type" value="Genomic_DNA"/>
</dbReference>
<evidence type="ECO:0000256" key="6">
    <source>
        <dbReference type="ARBA" id="ARBA00022898"/>
    </source>
</evidence>
<keyword evidence="6" id="KW-0663">Pyridoxal phosphate</keyword>
<name>A0A9D4V1R9_ADICA</name>
<evidence type="ECO:0000256" key="2">
    <source>
        <dbReference type="ARBA" id="ARBA00007103"/>
    </source>
</evidence>
<comment type="similarity">
    <text evidence="2">Belongs to the cysteine synthase/cystathionine beta-synthase family.</text>
</comment>
<keyword evidence="5" id="KW-0808">Transferase</keyword>
<evidence type="ECO:0000256" key="4">
    <source>
        <dbReference type="ARBA" id="ARBA00022605"/>
    </source>
</evidence>
<organism evidence="10 11">
    <name type="scientific">Adiantum capillus-veneris</name>
    <name type="common">Maidenhair fern</name>
    <dbReference type="NCBI Taxonomy" id="13818"/>
    <lineage>
        <taxon>Eukaryota</taxon>
        <taxon>Viridiplantae</taxon>
        <taxon>Streptophyta</taxon>
        <taxon>Embryophyta</taxon>
        <taxon>Tracheophyta</taxon>
        <taxon>Polypodiopsida</taxon>
        <taxon>Polypodiidae</taxon>
        <taxon>Polypodiales</taxon>
        <taxon>Pteridineae</taxon>
        <taxon>Pteridaceae</taxon>
        <taxon>Vittarioideae</taxon>
        <taxon>Adiantum</taxon>
    </lineage>
</organism>
<dbReference type="InterPro" id="IPR001926">
    <property type="entry name" value="TrpB-like_PALP"/>
</dbReference>
<proteinExistence type="inferred from homology"/>
<dbReference type="InterPro" id="IPR050214">
    <property type="entry name" value="Cys_Synth/Cystath_Beta-Synth"/>
</dbReference>
<keyword evidence="4" id="KW-0028">Amino-acid biosynthesis</keyword>
<keyword evidence="7" id="KW-0198">Cysteine biosynthesis</keyword>
<dbReference type="PROSITE" id="PS51257">
    <property type="entry name" value="PROKAR_LIPOPROTEIN"/>
    <property type="match status" value="1"/>
</dbReference>
<dbReference type="InterPro" id="IPR036052">
    <property type="entry name" value="TrpB-like_PALP_sf"/>
</dbReference>
<keyword evidence="11" id="KW-1185">Reference proteome</keyword>
<gene>
    <name evidence="10" type="ORF">GOP47_0007882</name>
</gene>
<evidence type="ECO:0000256" key="8">
    <source>
        <dbReference type="ARBA" id="ARBA00047931"/>
    </source>
</evidence>
<evidence type="ECO:0000256" key="3">
    <source>
        <dbReference type="ARBA" id="ARBA00012681"/>
    </source>
</evidence>
<dbReference type="SUPFAM" id="SSF53686">
    <property type="entry name" value="Tryptophan synthase beta subunit-like PLP-dependent enzymes"/>
    <property type="match status" value="1"/>
</dbReference>
<dbReference type="AlphaFoldDB" id="A0A9D4V1R9"/>
<accession>A0A9D4V1R9</accession>
<evidence type="ECO:0000256" key="1">
    <source>
        <dbReference type="ARBA" id="ARBA00001933"/>
    </source>
</evidence>
<feature type="domain" description="Tryptophan synthase beta chain-like PALP" evidence="9">
    <location>
        <begin position="57"/>
        <end position="188"/>
    </location>
</feature>
<dbReference type="Gene3D" id="3.40.50.1100">
    <property type="match status" value="2"/>
</dbReference>
<reference evidence="10" key="1">
    <citation type="submission" date="2021-01" db="EMBL/GenBank/DDBJ databases">
        <title>Adiantum capillus-veneris genome.</title>
        <authorList>
            <person name="Fang Y."/>
            <person name="Liao Q."/>
        </authorList>
    </citation>
    <scope>NUCLEOTIDE SEQUENCE</scope>
    <source>
        <strain evidence="10">H3</strain>
        <tissue evidence="10">Leaf</tissue>
    </source>
</reference>
<dbReference type="EC" id="2.5.1.47" evidence="3"/>
<dbReference type="GO" id="GO:0004124">
    <property type="term" value="F:cysteine synthase activity"/>
    <property type="evidence" value="ECO:0007669"/>
    <property type="project" value="UniProtKB-EC"/>
</dbReference>
<sequence length="211" mass="22462">MAFYRCFKSTLLAMTSSKVAAATVVALACLAATIYTHRRRRKKSARATPYERKGGVLEAIGNTPLIKIHSLSEATGCEILGKAEFLSPGGSVKDRVAVQIIEEALQSGKLHVGGLVTEGSAGSTAISLAMVASAYGCRCHVVIPDDAAIEKAQILEALGAVVERVRPVSISHKEHFVNIARRRAELAESTYKAQLNGSNGMNLKTAFSFCN</sequence>
<dbReference type="FunFam" id="3.40.50.1100:FF:000016">
    <property type="entry name" value="Cysteine synthase A"/>
    <property type="match status" value="1"/>
</dbReference>
<evidence type="ECO:0000259" key="9">
    <source>
        <dbReference type="Pfam" id="PF00291"/>
    </source>
</evidence>
<evidence type="ECO:0000256" key="7">
    <source>
        <dbReference type="ARBA" id="ARBA00023192"/>
    </source>
</evidence>
<dbReference type="Proteomes" id="UP000886520">
    <property type="component" value="Chromosome 7"/>
</dbReference>